<dbReference type="InterPro" id="IPR036291">
    <property type="entry name" value="NAD(P)-bd_dom_sf"/>
</dbReference>
<dbReference type="RefSeq" id="WP_119278970.1">
    <property type="nucleotide sequence ID" value="NZ_QWLA01000056.1"/>
</dbReference>
<evidence type="ECO:0000313" key="3">
    <source>
        <dbReference type="Proteomes" id="UP000265341"/>
    </source>
</evidence>
<dbReference type="GO" id="GO:0008709">
    <property type="term" value="F:cholate 7-alpha-dehydrogenase (NAD+) activity"/>
    <property type="evidence" value="ECO:0007669"/>
    <property type="project" value="UniProtKB-EC"/>
</dbReference>
<comment type="similarity">
    <text evidence="1">Belongs to the short-chain dehydrogenases/reductases (SDR) family.</text>
</comment>
<dbReference type="Gene3D" id="3.40.50.720">
    <property type="entry name" value="NAD(P)-binding Rossmann-like Domain"/>
    <property type="match status" value="1"/>
</dbReference>
<accession>A0A399EPR9</accession>
<dbReference type="CDD" id="cd05344">
    <property type="entry name" value="BKR_like_SDR_like"/>
    <property type="match status" value="1"/>
</dbReference>
<dbReference type="SUPFAM" id="SSF51735">
    <property type="entry name" value="NAD(P)-binding Rossmann-fold domains"/>
    <property type="match status" value="1"/>
</dbReference>
<dbReference type="EMBL" id="QWLA01000056">
    <property type="protein sequence ID" value="RIH84512.1"/>
    <property type="molecule type" value="Genomic_DNA"/>
</dbReference>
<dbReference type="InterPro" id="IPR050259">
    <property type="entry name" value="SDR"/>
</dbReference>
<name>A0A399EPR9_9DEIN</name>
<evidence type="ECO:0000256" key="1">
    <source>
        <dbReference type="ARBA" id="ARBA00006484"/>
    </source>
</evidence>
<protein>
    <submittedName>
        <fullName evidence="2">7-alpha-hydroxysteroid dehydrogenase</fullName>
        <ecNumber evidence="2">1.1.1.159</ecNumber>
    </submittedName>
</protein>
<dbReference type="PANTHER" id="PTHR42879">
    <property type="entry name" value="3-OXOACYL-(ACYL-CARRIER-PROTEIN) REDUCTASE"/>
    <property type="match status" value="1"/>
</dbReference>
<dbReference type="PRINTS" id="PR00081">
    <property type="entry name" value="GDHRDH"/>
</dbReference>
<dbReference type="FunFam" id="3.40.50.720:FF:000084">
    <property type="entry name" value="Short-chain dehydrogenase reductase"/>
    <property type="match status" value="1"/>
</dbReference>
<dbReference type="InterPro" id="IPR002347">
    <property type="entry name" value="SDR_fam"/>
</dbReference>
<keyword evidence="2" id="KW-0560">Oxidoreductase</keyword>
<dbReference type="PANTHER" id="PTHR42879:SF6">
    <property type="entry name" value="NADPH-DEPENDENT REDUCTASE BACG"/>
    <property type="match status" value="1"/>
</dbReference>
<dbReference type="Proteomes" id="UP000265341">
    <property type="component" value="Unassembled WGS sequence"/>
</dbReference>
<dbReference type="Pfam" id="PF13561">
    <property type="entry name" value="adh_short_C2"/>
    <property type="match status" value="1"/>
</dbReference>
<keyword evidence="3" id="KW-1185">Reference proteome</keyword>
<gene>
    <name evidence="2" type="primary">hdhA</name>
    <name evidence="2" type="ORF">Mrose_02614</name>
</gene>
<dbReference type="OrthoDB" id="9803333at2"/>
<organism evidence="2 3">
    <name type="scientific">Calidithermus roseus</name>
    <dbReference type="NCBI Taxonomy" id="1644118"/>
    <lineage>
        <taxon>Bacteria</taxon>
        <taxon>Thermotogati</taxon>
        <taxon>Deinococcota</taxon>
        <taxon>Deinococci</taxon>
        <taxon>Thermales</taxon>
        <taxon>Thermaceae</taxon>
        <taxon>Calidithermus</taxon>
    </lineage>
</organism>
<reference evidence="2 3" key="1">
    <citation type="submission" date="2018-08" db="EMBL/GenBank/DDBJ databases">
        <title>Meiothermus roseus NBRC 110900 genome sequencing project.</title>
        <authorList>
            <person name="Da Costa M.S."/>
            <person name="Albuquerque L."/>
            <person name="Raposo P."/>
            <person name="Froufe H.J.C."/>
            <person name="Barroso C.S."/>
            <person name="Egas C."/>
        </authorList>
    </citation>
    <scope>NUCLEOTIDE SEQUENCE [LARGE SCALE GENOMIC DNA]</scope>
    <source>
        <strain evidence="2 3">NBRC 110900</strain>
    </source>
</reference>
<proteinExistence type="inferred from homology"/>
<sequence length="261" mass="27631">MDLGIRGKIALVTGASQGIGRAIALGLAQEGARVLAVARSAEKLEHLVHEIKASGGEAKAIPTDLGKSEELEGLLAQIQPFGPIELFLANTGGPRPSPAQELSPMDFRQAAENLLYPLVRLMEGLLPGMKAQGFGRVLAITSLAVKEPIENLALSNTLRAAVTGYLKTLSREVAPHGITVNTLAPGYTLTERVAEVFEYRAKQQGTSLEAALAQQAQQIPTGRLGRPEEIADVALFLLSSRSSYLTGQTVVVDGGFTRSLL</sequence>
<dbReference type="AlphaFoldDB" id="A0A399EPR9"/>
<comment type="caution">
    <text evidence="2">The sequence shown here is derived from an EMBL/GenBank/DDBJ whole genome shotgun (WGS) entry which is preliminary data.</text>
</comment>
<evidence type="ECO:0000313" key="2">
    <source>
        <dbReference type="EMBL" id="RIH84512.1"/>
    </source>
</evidence>
<dbReference type="EC" id="1.1.1.159" evidence="2"/>